<evidence type="ECO:0000256" key="1">
    <source>
        <dbReference type="ARBA" id="ARBA00004370"/>
    </source>
</evidence>
<dbReference type="RefSeq" id="WP_146924360.1">
    <property type="nucleotide sequence ID" value="NZ_BJUY01000013.1"/>
</dbReference>
<keyword evidence="4 8" id="KW-0812">Transmembrane</keyword>
<dbReference type="OrthoDB" id="1819027at2"/>
<evidence type="ECO:0000256" key="3">
    <source>
        <dbReference type="ARBA" id="ARBA00022618"/>
    </source>
</evidence>
<keyword evidence="6 8" id="KW-0472">Membrane</keyword>
<sequence>MGKNKKEYKKTEKSPESSVIYLKNNKNRFLKWGLLVTLFTLILLISVYFISPYRLVENIYVTGANEVYDQKILDSSGLKSGESIWEYYFDKSEIEEQVMNSDPQIKNVELSLSGLQDYTLAVEEYETVAYLTEEDKYKKILENGDILTASTANMDAEYPILHDFKKGRVLEQFLEEYKQVDKKVKDQISEIEYMKNKPGKRLIYIFMNDGNEVLVTVPDFSERLNYYQEMKGAVDKRKGLFDLEAGAYFKPFSDEEENEEKNNE</sequence>
<evidence type="ECO:0000256" key="8">
    <source>
        <dbReference type="HAMAP-Rule" id="MF_00912"/>
    </source>
</evidence>
<evidence type="ECO:0000256" key="6">
    <source>
        <dbReference type="ARBA" id="ARBA00023136"/>
    </source>
</evidence>
<evidence type="ECO:0000256" key="2">
    <source>
        <dbReference type="ARBA" id="ARBA00022475"/>
    </source>
</evidence>
<dbReference type="Pfam" id="PF08478">
    <property type="entry name" value="POTRA_1"/>
    <property type="match status" value="1"/>
</dbReference>
<comment type="function">
    <text evidence="8">Cell division protein that may be involved in stabilizing or promoting the assembly of the division complex.</text>
</comment>
<protein>
    <recommendedName>
        <fullName evidence="8">Cell division protein DivIB</fullName>
    </recommendedName>
</protein>
<dbReference type="GO" id="GO:0032153">
    <property type="term" value="C:cell division site"/>
    <property type="evidence" value="ECO:0007669"/>
    <property type="project" value="UniProtKB-UniRule"/>
</dbReference>
<evidence type="ECO:0000256" key="4">
    <source>
        <dbReference type="ARBA" id="ARBA00022692"/>
    </source>
</evidence>
<proteinExistence type="inferred from homology"/>
<feature type="domain" description="POTRA" evidence="9">
    <location>
        <begin position="54"/>
        <end position="125"/>
    </location>
</feature>
<dbReference type="GO" id="GO:0005886">
    <property type="term" value="C:plasma membrane"/>
    <property type="evidence" value="ECO:0007669"/>
    <property type="project" value="UniProtKB-SubCell"/>
</dbReference>
<keyword evidence="7 8" id="KW-0131">Cell cycle</keyword>
<evidence type="ECO:0000256" key="7">
    <source>
        <dbReference type="ARBA" id="ARBA00023306"/>
    </source>
</evidence>
<evidence type="ECO:0000313" key="10">
    <source>
        <dbReference type="EMBL" id="GEK91531.1"/>
    </source>
</evidence>
<dbReference type="PANTHER" id="PTHR37820:SF1">
    <property type="entry name" value="CELL DIVISION PROTEIN FTSQ"/>
    <property type="match status" value="1"/>
</dbReference>
<comment type="subcellular location">
    <subcellularLocation>
        <location evidence="8">Cell membrane</location>
        <topology evidence="8">Single-pass type II membrane protein</topology>
    </subcellularLocation>
    <subcellularLocation>
        <location evidence="1">Membrane</location>
    </subcellularLocation>
    <text evidence="8">Localizes to the division septum.</text>
</comment>
<evidence type="ECO:0000259" key="9">
    <source>
        <dbReference type="PROSITE" id="PS51779"/>
    </source>
</evidence>
<keyword evidence="3 8" id="KW-0132">Cell division</keyword>
<dbReference type="InterPro" id="IPR013685">
    <property type="entry name" value="POTRA_FtsQ_type"/>
</dbReference>
<dbReference type="HAMAP" id="MF_00912">
    <property type="entry name" value="DivIB"/>
    <property type="match status" value="1"/>
</dbReference>
<dbReference type="InterPro" id="IPR050487">
    <property type="entry name" value="FtsQ_DivIB"/>
</dbReference>
<dbReference type="Pfam" id="PF03799">
    <property type="entry name" value="FtsQ_DivIB_C"/>
    <property type="match status" value="1"/>
</dbReference>
<keyword evidence="11" id="KW-1185">Reference proteome</keyword>
<dbReference type="PROSITE" id="PS51779">
    <property type="entry name" value="POTRA"/>
    <property type="match status" value="1"/>
</dbReference>
<comment type="similarity">
    <text evidence="8">Belongs to the FtsQ/DivIB family. DivIB subfamily.</text>
</comment>
<dbReference type="Proteomes" id="UP000321662">
    <property type="component" value="Unassembled WGS sequence"/>
</dbReference>
<name>A0A511AWP7_9LACT</name>
<dbReference type="GO" id="GO:0043093">
    <property type="term" value="P:FtsZ-dependent cytokinesis"/>
    <property type="evidence" value="ECO:0007669"/>
    <property type="project" value="UniProtKB-UniRule"/>
</dbReference>
<dbReference type="PANTHER" id="PTHR37820">
    <property type="entry name" value="CELL DIVISION PROTEIN DIVIB"/>
    <property type="match status" value="1"/>
</dbReference>
<evidence type="ECO:0000256" key="5">
    <source>
        <dbReference type="ARBA" id="ARBA00022989"/>
    </source>
</evidence>
<dbReference type="EMBL" id="BJUY01000013">
    <property type="protein sequence ID" value="GEK91531.1"/>
    <property type="molecule type" value="Genomic_DNA"/>
</dbReference>
<keyword evidence="2 8" id="KW-1003">Cell membrane</keyword>
<gene>
    <name evidence="8" type="primary">divIB</name>
    <name evidence="10" type="ORF">AKA01nite_11530</name>
</gene>
<feature type="transmembrane region" description="Helical" evidence="8">
    <location>
        <begin position="29"/>
        <end position="50"/>
    </location>
</feature>
<keyword evidence="5 8" id="KW-1133">Transmembrane helix</keyword>
<organism evidence="10 11">
    <name type="scientific">Alkalibacterium kapii</name>
    <dbReference type="NCBI Taxonomy" id="426704"/>
    <lineage>
        <taxon>Bacteria</taxon>
        <taxon>Bacillati</taxon>
        <taxon>Bacillota</taxon>
        <taxon>Bacilli</taxon>
        <taxon>Lactobacillales</taxon>
        <taxon>Carnobacteriaceae</taxon>
        <taxon>Alkalibacterium</taxon>
    </lineage>
</organism>
<comment type="caution">
    <text evidence="10">The sequence shown here is derived from an EMBL/GenBank/DDBJ whole genome shotgun (WGS) entry which is preliminary data.</text>
</comment>
<dbReference type="InterPro" id="IPR034746">
    <property type="entry name" value="POTRA"/>
</dbReference>
<dbReference type="AlphaFoldDB" id="A0A511AWP7"/>
<dbReference type="Gene3D" id="3.40.50.10960">
    <property type="match status" value="1"/>
</dbReference>
<dbReference type="InterPro" id="IPR005548">
    <property type="entry name" value="Cell_div_FtsQ/DivIB_C"/>
</dbReference>
<dbReference type="InterPro" id="IPR026580">
    <property type="entry name" value="DivIB"/>
</dbReference>
<evidence type="ECO:0000313" key="11">
    <source>
        <dbReference type="Proteomes" id="UP000321662"/>
    </source>
</evidence>
<accession>A0A511AWP7</accession>
<reference evidence="10 11" key="1">
    <citation type="submission" date="2019-07" db="EMBL/GenBank/DDBJ databases">
        <title>Whole genome shotgun sequence of Alkalibacterium kapii NBRC 103247.</title>
        <authorList>
            <person name="Hosoyama A."/>
            <person name="Uohara A."/>
            <person name="Ohji S."/>
            <person name="Ichikawa N."/>
        </authorList>
    </citation>
    <scope>NUCLEOTIDE SEQUENCE [LARGE SCALE GENOMIC DNA]</scope>
    <source>
        <strain evidence="10 11">NBRC 103247</strain>
    </source>
</reference>